<evidence type="ECO:0000256" key="7">
    <source>
        <dbReference type="ARBA" id="ARBA00022840"/>
    </source>
</evidence>
<keyword evidence="6" id="KW-0547">Nucleotide-binding</keyword>
<dbReference type="PANTHER" id="PTHR33571:SF19">
    <property type="entry name" value="PROTEIN ADENYLYLTRANSFERASE MJ0128-RELATED"/>
    <property type="match status" value="1"/>
</dbReference>
<dbReference type="EMBL" id="VSSQ01057599">
    <property type="protein sequence ID" value="MPN11396.1"/>
    <property type="molecule type" value="Genomic_DNA"/>
</dbReference>
<protein>
    <recommendedName>
        <fullName evidence="10">Polymerase nucleotidyl transferase domain-containing protein</fullName>
    </recommendedName>
</protein>
<keyword evidence="3" id="KW-0808">Transferase</keyword>
<feature type="domain" description="Polymerase nucleotidyl transferase" evidence="10">
    <location>
        <begin position="27"/>
        <end position="107"/>
    </location>
</feature>
<reference evidence="11" key="1">
    <citation type="submission" date="2019-08" db="EMBL/GenBank/DDBJ databases">
        <authorList>
            <person name="Kucharzyk K."/>
            <person name="Murdoch R.W."/>
            <person name="Higgins S."/>
            <person name="Loffler F."/>
        </authorList>
    </citation>
    <scope>NUCLEOTIDE SEQUENCE</scope>
</reference>
<evidence type="ECO:0000259" key="10">
    <source>
        <dbReference type="Pfam" id="PF01909"/>
    </source>
</evidence>
<dbReference type="Pfam" id="PF01909">
    <property type="entry name" value="NTP_transf_2"/>
    <property type="match status" value="1"/>
</dbReference>
<dbReference type="GO" id="GO:0016779">
    <property type="term" value="F:nucleotidyltransferase activity"/>
    <property type="evidence" value="ECO:0007669"/>
    <property type="project" value="UniProtKB-KW"/>
</dbReference>
<evidence type="ECO:0000313" key="11">
    <source>
        <dbReference type="EMBL" id="MPN11396.1"/>
    </source>
</evidence>
<keyword evidence="5" id="KW-0479">Metal-binding</keyword>
<dbReference type="AlphaFoldDB" id="A0A645FCN5"/>
<dbReference type="PANTHER" id="PTHR33571">
    <property type="entry name" value="SSL8005 PROTEIN"/>
    <property type="match status" value="1"/>
</dbReference>
<evidence type="ECO:0000256" key="4">
    <source>
        <dbReference type="ARBA" id="ARBA00022695"/>
    </source>
</evidence>
<evidence type="ECO:0000256" key="8">
    <source>
        <dbReference type="ARBA" id="ARBA00022842"/>
    </source>
</evidence>
<evidence type="ECO:0000256" key="2">
    <source>
        <dbReference type="ARBA" id="ARBA00022649"/>
    </source>
</evidence>
<dbReference type="InterPro" id="IPR052038">
    <property type="entry name" value="Type-VII_TA_antitoxin"/>
</dbReference>
<evidence type="ECO:0000256" key="5">
    <source>
        <dbReference type="ARBA" id="ARBA00022723"/>
    </source>
</evidence>
<keyword evidence="2" id="KW-1277">Toxin-antitoxin system</keyword>
<accession>A0A645FCN5</accession>
<organism evidence="11">
    <name type="scientific">bioreactor metagenome</name>
    <dbReference type="NCBI Taxonomy" id="1076179"/>
    <lineage>
        <taxon>unclassified sequences</taxon>
        <taxon>metagenomes</taxon>
        <taxon>ecological metagenomes</taxon>
    </lineage>
</organism>
<comment type="similarity">
    <text evidence="9">Belongs to the MntA antitoxin family.</text>
</comment>
<keyword evidence="4" id="KW-0548">Nucleotidyltransferase</keyword>
<keyword evidence="8" id="KW-0460">Magnesium</keyword>
<sequence>MTINTTIKPNDKKTKDAAYFSKIISQYLPKLAKEYNISYLGIFGSYIRGEQKEDSDLDILVEFSKEPDLLEFIGLKQELSEMLGVEVDLVMKSALKQRIGKRILEEVVQV</sequence>
<evidence type="ECO:0000256" key="1">
    <source>
        <dbReference type="ARBA" id="ARBA00001946"/>
    </source>
</evidence>
<keyword evidence="7" id="KW-0067">ATP-binding</keyword>
<dbReference type="Gene3D" id="3.30.460.10">
    <property type="entry name" value="Beta Polymerase, domain 2"/>
    <property type="match status" value="1"/>
</dbReference>
<dbReference type="SUPFAM" id="SSF81301">
    <property type="entry name" value="Nucleotidyltransferase"/>
    <property type="match status" value="1"/>
</dbReference>
<proteinExistence type="inferred from homology"/>
<dbReference type="InterPro" id="IPR002934">
    <property type="entry name" value="Polymerase_NTP_transf_dom"/>
</dbReference>
<evidence type="ECO:0000256" key="3">
    <source>
        <dbReference type="ARBA" id="ARBA00022679"/>
    </source>
</evidence>
<comment type="cofactor">
    <cofactor evidence="1">
        <name>Mg(2+)</name>
        <dbReference type="ChEBI" id="CHEBI:18420"/>
    </cofactor>
</comment>
<dbReference type="GO" id="GO:0046872">
    <property type="term" value="F:metal ion binding"/>
    <property type="evidence" value="ECO:0007669"/>
    <property type="project" value="UniProtKB-KW"/>
</dbReference>
<name>A0A645FCN5_9ZZZZ</name>
<dbReference type="GO" id="GO:0005524">
    <property type="term" value="F:ATP binding"/>
    <property type="evidence" value="ECO:0007669"/>
    <property type="project" value="UniProtKB-KW"/>
</dbReference>
<dbReference type="CDD" id="cd05403">
    <property type="entry name" value="NT_KNTase_like"/>
    <property type="match status" value="1"/>
</dbReference>
<gene>
    <name evidence="11" type="ORF">SDC9_158697</name>
</gene>
<comment type="caution">
    <text evidence="11">The sequence shown here is derived from an EMBL/GenBank/DDBJ whole genome shotgun (WGS) entry which is preliminary data.</text>
</comment>
<evidence type="ECO:0000256" key="9">
    <source>
        <dbReference type="ARBA" id="ARBA00038276"/>
    </source>
</evidence>
<evidence type="ECO:0000256" key="6">
    <source>
        <dbReference type="ARBA" id="ARBA00022741"/>
    </source>
</evidence>
<dbReference type="InterPro" id="IPR043519">
    <property type="entry name" value="NT_sf"/>
</dbReference>